<dbReference type="InterPro" id="IPR053802">
    <property type="entry name" value="DUF6950"/>
</dbReference>
<protein>
    <recommendedName>
        <fullName evidence="1">DUF6950 domain-containing protein</fullName>
    </recommendedName>
</protein>
<proteinExistence type="predicted"/>
<organism evidence="2 3">
    <name type="scientific">Pseudorhizobium tarimense</name>
    <dbReference type="NCBI Taxonomy" id="1079109"/>
    <lineage>
        <taxon>Bacteria</taxon>
        <taxon>Pseudomonadati</taxon>
        <taxon>Pseudomonadota</taxon>
        <taxon>Alphaproteobacteria</taxon>
        <taxon>Hyphomicrobiales</taxon>
        <taxon>Rhizobiaceae</taxon>
        <taxon>Rhizobium/Agrobacterium group</taxon>
        <taxon>Pseudorhizobium</taxon>
    </lineage>
</organism>
<evidence type="ECO:0000259" key="1">
    <source>
        <dbReference type="Pfam" id="PF22262"/>
    </source>
</evidence>
<keyword evidence="3" id="KW-1185">Reference proteome</keyword>
<name>A0ABV2H5R2_9HYPH</name>
<dbReference type="Pfam" id="PF22262">
    <property type="entry name" value="DUF6950"/>
    <property type="match status" value="1"/>
</dbReference>
<comment type="caution">
    <text evidence="2">The sequence shown here is derived from an EMBL/GenBank/DDBJ whole genome shotgun (WGS) entry which is preliminary data.</text>
</comment>
<dbReference type="Proteomes" id="UP001549031">
    <property type="component" value="Unassembled WGS sequence"/>
</dbReference>
<evidence type="ECO:0000313" key="2">
    <source>
        <dbReference type="EMBL" id="MET3585826.1"/>
    </source>
</evidence>
<gene>
    <name evidence="2" type="ORF">ABID21_001935</name>
</gene>
<accession>A0ABV2H5R2</accession>
<dbReference type="RefSeq" id="WP_247243748.1">
    <property type="nucleotide sequence ID" value="NZ_JALJRA010000006.1"/>
</dbReference>
<feature type="domain" description="DUF6950" evidence="1">
    <location>
        <begin position="2"/>
        <end position="121"/>
    </location>
</feature>
<sequence>MTRHPDWEERLNVVVAKHQAMPGEWGESDCWIMAMDAIEAVTGERILPHLQRYSTEAEGYKHFRKAGYKETVEEALADALGEPISPLMAQRGDVGVIEREGRISCGVFTSAGFAVRTIYGYIERDGRKRVEVTTGYDLQFFSPSAVLRAYQVR</sequence>
<reference evidence="2 3" key="1">
    <citation type="submission" date="2024-06" db="EMBL/GenBank/DDBJ databases">
        <title>Genomic Encyclopedia of Type Strains, Phase IV (KMG-IV): sequencing the most valuable type-strain genomes for metagenomic binning, comparative biology and taxonomic classification.</title>
        <authorList>
            <person name="Goeker M."/>
        </authorList>
    </citation>
    <scope>NUCLEOTIDE SEQUENCE [LARGE SCALE GENOMIC DNA]</scope>
    <source>
        <strain evidence="2 3">DSM 105042</strain>
    </source>
</reference>
<evidence type="ECO:0000313" key="3">
    <source>
        <dbReference type="Proteomes" id="UP001549031"/>
    </source>
</evidence>
<dbReference type="EMBL" id="JBEPLJ010000006">
    <property type="protein sequence ID" value="MET3585826.1"/>
    <property type="molecule type" value="Genomic_DNA"/>
</dbReference>